<dbReference type="PANTHER" id="PTHR34139">
    <property type="entry name" value="UPF0331 PROTEIN MJ0127"/>
    <property type="match status" value="1"/>
</dbReference>
<protein>
    <recommendedName>
        <fullName evidence="9">Nucleotidyltransferase</fullName>
    </recommendedName>
</protein>
<keyword evidence="1" id="KW-0597">Phosphoprotein</keyword>
<comment type="similarity">
    <text evidence="6">Belongs to the HepT RNase toxin family.</text>
</comment>
<dbReference type="Gene3D" id="1.20.120.580">
    <property type="entry name" value="bsu32300-like"/>
    <property type="match status" value="1"/>
</dbReference>
<dbReference type="KEGG" id="nkf:Nkreftii_003263"/>
<sequence>MPKDDLFYVGHMLDKAQETLSLVHEKTRQDYDRDTVLRLALTHLIQVIGEAARRVSPPFRERYPEIPWDAIAGMRNKIVHDYMDVDEDIVWDSVAHELPLLVEELKRIVPSENS</sequence>
<keyword evidence="3" id="KW-0540">Nuclease</keyword>
<dbReference type="PANTHER" id="PTHR34139:SF1">
    <property type="entry name" value="RNASE MJ1380-RELATED"/>
    <property type="match status" value="1"/>
</dbReference>
<keyword evidence="5" id="KW-0378">Hydrolase</keyword>
<evidence type="ECO:0008006" key="9">
    <source>
        <dbReference type="Google" id="ProtNLM"/>
    </source>
</evidence>
<dbReference type="GO" id="GO:0000166">
    <property type="term" value="F:nucleotide binding"/>
    <property type="evidence" value="ECO:0007669"/>
    <property type="project" value="UniProtKB-KW"/>
</dbReference>
<dbReference type="InterPro" id="IPR008201">
    <property type="entry name" value="HepT-like"/>
</dbReference>
<organism evidence="7 8">
    <name type="scientific">Candidatus Nitrospira kreftii</name>
    <dbReference type="NCBI Taxonomy" id="2652173"/>
    <lineage>
        <taxon>Bacteria</taxon>
        <taxon>Pseudomonadati</taxon>
        <taxon>Nitrospirota</taxon>
        <taxon>Nitrospiria</taxon>
        <taxon>Nitrospirales</taxon>
        <taxon>Nitrospiraceae</taxon>
        <taxon>Nitrospira</taxon>
    </lineage>
</organism>
<evidence type="ECO:0000256" key="4">
    <source>
        <dbReference type="ARBA" id="ARBA00022741"/>
    </source>
</evidence>
<evidence type="ECO:0000256" key="6">
    <source>
        <dbReference type="ARBA" id="ARBA00024207"/>
    </source>
</evidence>
<evidence type="ECO:0000256" key="3">
    <source>
        <dbReference type="ARBA" id="ARBA00022722"/>
    </source>
</evidence>
<keyword evidence="4" id="KW-0547">Nucleotide-binding</keyword>
<dbReference type="InterPro" id="IPR051813">
    <property type="entry name" value="HepT_RNase_toxin"/>
</dbReference>
<dbReference type="GO" id="GO:0016787">
    <property type="term" value="F:hydrolase activity"/>
    <property type="evidence" value="ECO:0007669"/>
    <property type="project" value="UniProtKB-KW"/>
</dbReference>
<dbReference type="InterPro" id="IPR037038">
    <property type="entry name" value="HepT-like_sf"/>
</dbReference>
<gene>
    <name evidence="7" type="ORF">Nkreftii_003263</name>
</gene>
<evidence type="ECO:0000313" key="7">
    <source>
        <dbReference type="EMBL" id="QPD05489.1"/>
    </source>
</evidence>
<dbReference type="AlphaFoldDB" id="A0A7S8J0Z7"/>
<dbReference type="Proteomes" id="UP000593737">
    <property type="component" value="Chromosome"/>
</dbReference>
<dbReference type="EMBL" id="CP047423">
    <property type="protein sequence ID" value="QPD05489.1"/>
    <property type="molecule type" value="Genomic_DNA"/>
</dbReference>
<name>A0A7S8J0Z7_9BACT</name>
<dbReference type="GO" id="GO:0110001">
    <property type="term" value="C:toxin-antitoxin complex"/>
    <property type="evidence" value="ECO:0007669"/>
    <property type="project" value="InterPro"/>
</dbReference>
<evidence type="ECO:0000313" key="8">
    <source>
        <dbReference type="Proteomes" id="UP000593737"/>
    </source>
</evidence>
<proteinExistence type="inferred from homology"/>
<reference evidence="7 8" key="1">
    <citation type="journal article" date="2020" name="ISME J.">
        <title>Enrichment and physiological characterization of a novel comammox Nitrospira indicates ammonium inhibition of complete nitrification.</title>
        <authorList>
            <person name="Sakoula D."/>
            <person name="Koch H."/>
            <person name="Frank J."/>
            <person name="Jetten M.S.M."/>
            <person name="van Kessel M.A.H.J."/>
            <person name="Lucker S."/>
        </authorList>
    </citation>
    <scope>NUCLEOTIDE SEQUENCE [LARGE SCALE GENOMIC DNA]</scope>
    <source>
        <strain evidence="7">Comreactor17</strain>
    </source>
</reference>
<evidence type="ECO:0000256" key="2">
    <source>
        <dbReference type="ARBA" id="ARBA00022649"/>
    </source>
</evidence>
<evidence type="ECO:0000256" key="5">
    <source>
        <dbReference type="ARBA" id="ARBA00022801"/>
    </source>
</evidence>
<dbReference type="GO" id="GO:0004540">
    <property type="term" value="F:RNA nuclease activity"/>
    <property type="evidence" value="ECO:0007669"/>
    <property type="project" value="InterPro"/>
</dbReference>
<dbReference type="Pfam" id="PF01934">
    <property type="entry name" value="HepT-like"/>
    <property type="match status" value="1"/>
</dbReference>
<keyword evidence="2" id="KW-1277">Toxin-antitoxin system</keyword>
<evidence type="ECO:0000256" key="1">
    <source>
        <dbReference type="ARBA" id="ARBA00022553"/>
    </source>
</evidence>
<accession>A0A7S8J0Z7</accession>